<dbReference type="Proteomes" id="UP000701853">
    <property type="component" value="Chromosome 13"/>
</dbReference>
<sequence length="61" mass="6645">MLFILCILGDGVDCKNGGKSFDSVSCSICLEMVTDNGDQSWAKLQCGLQFHLETISNQESN</sequence>
<dbReference type="EMBL" id="JAHUZN010000013">
    <property type="protein sequence ID" value="KAG8472229.1"/>
    <property type="molecule type" value="Genomic_DNA"/>
</dbReference>
<dbReference type="PANTHER" id="PTHR46798:SF3">
    <property type="entry name" value="RING FINGER FAMILY PROTEIN"/>
    <property type="match status" value="1"/>
</dbReference>
<accession>A0A8J5XWU5</accession>
<comment type="caution">
    <text evidence="1">The sequence shown here is derived from an EMBL/GenBank/DDBJ whole genome shotgun (WGS) entry which is preliminary data.</text>
</comment>
<proteinExistence type="predicted"/>
<evidence type="ECO:0000313" key="1">
    <source>
        <dbReference type="EMBL" id="KAG8472229.1"/>
    </source>
</evidence>
<name>A0A8J5XWU5_9ROSI</name>
<organism evidence="1 2">
    <name type="scientific">Gossypium anomalum</name>
    <dbReference type="NCBI Taxonomy" id="47600"/>
    <lineage>
        <taxon>Eukaryota</taxon>
        <taxon>Viridiplantae</taxon>
        <taxon>Streptophyta</taxon>
        <taxon>Embryophyta</taxon>
        <taxon>Tracheophyta</taxon>
        <taxon>Spermatophyta</taxon>
        <taxon>Magnoliopsida</taxon>
        <taxon>eudicotyledons</taxon>
        <taxon>Gunneridae</taxon>
        <taxon>Pentapetalae</taxon>
        <taxon>rosids</taxon>
        <taxon>malvids</taxon>
        <taxon>Malvales</taxon>
        <taxon>Malvaceae</taxon>
        <taxon>Malvoideae</taxon>
        <taxon>Gossypium</taxon>
    </lineage>
</organism>
<dbReference type="AlphaFoldDB" id="A0A8J5XWU5"/>
<evidence type="ECO:0000313" key="2">
    <source>
        <dbReference type="Proteomes" id="UP000701853"/>
    </source>
</evidence>
<dbReference type="OrthoDB" id="8062037at2759"/>
<dbReference type="GO" id="GO:0004842">
    <property type="term" value="F:ubiquitin-protein transferase activity"/>
    <property type="evidence" value="ECO:0007669"/>
    <property type="project" value="InterPro"/>
</dbReference>
<keyword evidence="2" id="KW-1185">Reference proteome</keyword>
<reference evidence="1 2" key="1">
    <citation type="journal article" date="2021" name="bioRxiv">
        <title>The Gossypium anomalum genome as a resource for cotton improvement and evolutionary analysis of hybrid incompatibility.</title>
        <authorList>
            <person name="Grover C.E."/>
            <person name="Yuan D."/>
            <person name="Arick M.A."/>
            <person name="Miller E.R."/>
            <person name="Hu G."/>
            <person name="Peterson D.G."/>
            <person name="Wendel J.F."/>
            <person name="Udall J.A."/>
        </authorList>
    </citation>
    <scope>NUCLEOTIDE SEQUENCE [LARGE SCALE GENOMIC DNA]</scope>
    <source>
        <strain evidence="1">JFW-Udall</strain>
        <tissue evidence="1">Leaf</tissue>
    </source>
</reference>
<dbReference type="PANTHER" id="PTHR46798">
    <property type="entry name" value="OS09G0511500 PROTEIN"/>
    <property type="match status" value="1"/>
</dbReference>
<gene>
    <name evidence="1" type="ORF">CXB51_034474</name>
</gene>
<protein>
    <submittedName>
        <fullName evidence="1">Uncharacterized protein</fullName>
    </submittedName>
</protein>
<dbReference type="InterPro" id="IPR044274">
    <property type="entry name" value="RFI2"/>
</dbReference>